<protein>
    <submittedName>
        <fullName evidence="5">NTP pyrophosphohydrolase</fullName>
    </submittedName>
</protein>
<dbReference type="InterPro" id="IPR020476">
    <property type="entry name" value="Nudix_hydrolase"/>
</dbReference>
<dbReference type="InterPro" id="IPR020084">
    <property type="entry name" value="NUDIX_hydrolase_CS"/>
</dbReference>
<comment type="similarity">
    <text evidence="3">Belongs to the Nudix hydrolase family.</text>
</comment>
<dbReference type="InterPro" id="IPR000086">
    <property type="entry name" value="NUDIX_hydrolase_dom"/>
</dbReference>
<evidence type="ECO:0000256" key="2">
    <source>
        <dbReference type="ARBA" id="ARBA00022801"/>
    </source>
</evidence>
<dbReference type="AlphaFoldDB" id="A0A011VU23"/>
<dbReference type="PANTHER" id="PTHR43046">
    <property type="entry name" value="GDP-MANNOSE MANNOSYL HYDROLASE"/>
    <property type="match status" value="1"/>
</dbReference>
<dbReference type="PANTHER" id="PTHR43046:SF2">
    <property type="entry name" value="8-OXO-DGTP DIPHOSPHATASE-RELATED"/>
    <property type="match status" value="1"/>
</dbReference>
<dbReference type="PATRIC" id="fig|1341156.4.peg.2019"/>
<evidence type="ECO:0000259" key="4">
    <source>
        <dbReference type="PROSITE" id="PS51462"/>
    </source>
</evidence>
<dbReference type="Pfam" id="PF00293">
    <property type="entry name" value="NUDIX"/>
    <property type="match status" value="1"/>
</dbReference>
<dbReference type="Gene3D" id="3.90.79.10">
    <property type="entry name" value="Nucleoside Triphosphate Pyrophosphohydrolase"/>
    <property type="match status" value="1"/>
</dbReference>
<feature type="domain" description="Nudix hydrolase" evidence="4">
    <location>
        <begin position="16"/>
        <end position="146"/>
    </location>
</feature>
<comment type="cofactor">
    <cofactor evidence="1">
        <name>Mg(2+)</name>
        <dbReference type="ChEBI" id="CHEBI:18420"/>
    </cofactor>
</comment>
<sequence length="152" mass="16701">MGDYISYIRGMVGHELVIMTAACAVIEDDEGRILLQKRPGGKWGLPGGIAELGEALHEAAERETFEETGLKVRAKTLIGVYSRYSAECSNGDKIQPMVALFGAEVIGGELKTDGVETLELKYFGKGEIPEIYCKQHEDMIGDYFTGKTGFFR</sequence>
<organism evidence="5 6">
    <name type="scientific">Ruminococcus albus SY3</name>
    <dbReference type="NCBI Taxonomy" id="1341156"/>
    <lineage>
        <taxon>Bacteria</taxon>
        <taxon>Bacillati</taxon>
        <taxon>Bacillota</taxon>
        <taxon>Clostridia</taxon>
        <taxon>Eubacteriales</taxon>
        <taxon>Oscillospiraceae</taxon>
        <taxon>Ruminococcus</taxon>
    </lineage>
</organism>
<dbReference type="OrthoDB" id="9787476at2"/>
<reference evidence="5 6" key="1">
    <citation type="submission" date="2013-06" db="EMBL/GenBank/DDBJ databases">
        <title>Rumen cellulosomics: divergent fiber-degrading strategies revealed by comparative genome-wide analysis of six Ruminococcal strains.</title>
        <authorList>
            <person name="Dassa B."/>
            <person name="Borovok I."/>
            <person name="Lamed R."/>
            <person name="Flint H."/>
            <person name="Yeoman C.J."/>
            <person name="White B."/>
            <person name="Bayer E.A."/>
        </authorList>
    </citation>
    <scope>NUCLEOTIDE SEQUENCE [LARGE SCALE GENOMIC DNA]</scope>
    <source>
        <strain evidence="5 6">SY3</strain>
    </source>
</reference>
<dbReference type="PROSITE" id="PS51462">
    <property type="entry name" value="NUDIX"/>
    <property type="match status" value="1"/>
</dbReference>
<dbReference type="InterPro" id="IPR015797">
    <property type="entry name" value="NUDIX_hydrolase-like_dom_sf"/>
</dbReference>
<gene>
    <name evidence="5" type="ORF">RASY3_10385</name>
</gene>
<evidence type="ECO:0000256" key="1">
    <source>
        <dbReference type="ARBA" id="ARBA00001946"/>
    </source>
</evidence>
<accession>A0A011VU23</accession>
<dbReference type="EMBL" id="JEOB01000003">
    <property type="protein sequence ID" value="EXM38766.1"/>
    <property type="molecule type" value="Genomic_DNA"/>
</dbReference>
<dbReference type="RefSeq" id="WP_037287921.1">
    <property type="nucleotide sequence ID" value="NZ_JEOB01000003.1"/>
</dbReference>
<comment type="caution">
    <text evidence="5">The sequence shown here is derived from an EMBL/GenBank/DDBJ whole genome shotgun (WGS) entry which is preliminary data.</text>
</comment>
<dbReference type="CDD" id="cd04677">
    <property type="entry name" value="NUDIX_Hydrolase"/>
    <property type="match status" value="1"/>
</dbReference>
<evidence type="ECO:0000256" key="3">
    <source>
        <dbReference type="RuleBase" id="RU003476"/>
    </source>
</evidence>
<keyword evidence="2 3" id="KW-0378">Hydrolase</keyword>
<evidence type="ECO:0000313" key="6">
    <source>
        <dbReference type="Proteomes" id="UP000021369"/>
    </source>
</evidence>
<evidence type="ECO:0000313" key="5">
    <source>
        <dbReference type="EMBL" id="EXM38766.1"/>
    </source>
</evidence>
<dbReference type="PRINTS" id="PR00502">
    <property type="entry name" value="NUDIXFAMILY"/>
</dbReference>
<name>A0A011VU23_RUMAL</name>
<dbReference type="Proteomes" id="UP000021369">
    <property type="component" value="Unassembled WGS sequence"/>
</dbReference>
<dbReference type="SUPFAM" id="SSF55811">
    <property type="entry name" value="Nudix"/>
    <property type="match status" value="1"/>
</dbReference>
<dbReference type="GO" id="GO:0016787">
    <property type="term" value="F:hydrolase activity"/>
    <property type="evidence" value="ECO:0007669"/>
    <property type="project" value="UniProtKB-KW"/>
</dbReference>
<proteinExistence type="inferred from homology"/>
<dbReference type="PROSITE" id="PS00893">
    <property type="entry name" value="NUDIX_BOX"/>
    <property type="match status" value="1"/>
</dbReference>
<keyword evidence="6" id="KW-1185">Reference proteome</keyword>